<evidence type="ECO:0000256" key="1">
    <source>
        <dbReference type="SAM" id="Phobius"/>
    </source>
</evidence>
<protein>
    <recommendedName>
        <fullName evidence="4">DUF1003 domain-containing protein</fullName>
    </recommendedName>
</protein>
<feature type="transmembrane region" description="Helical" evidence="1">
    <location>
        <begin position="38"/>
        <end position="60"/>
    </location>
</feature>
<keyword evidence="1" id="KW-0812">Transmembrane</keyword>
<organism evidence="2 3">
    <name type="scientific">Candidatus Uhrbacteria bacterium RIFCSPHIGHO2_01_FULL_63_20</name>
    <dbReference type="NCBI Taxonomy" id="1802385"/>
    <lineage>
        <taxon>Bacteria</taxon>
        <taxon>Candidatus Uhriibacteriota</taxon>
    </lineage>
</organism>
<dbReference type="AlphaFoldDB" id="A0A1F7TKS1"/>
<comment type="caution">
    <text evidence="2">The sequence shown here is derived from an EMBL/GenBank/DDBJ whole genome shotgun (WGS) entry which is preliminary data.</text>
</comment>
<dbReference type="STRING" id="1802385.A2856_02645"/>
<dbReference type="Proteomes" id="UP000177885">
    <property type="component" value="Unassembled WGS sequence"/>
</dbReference>
<proteinExistence type="predicted"/>
<name>A0A1F7TKS1_9BACT</name>
<feature type="transmembrane region" description="Helical" evidence="1">
    <location>
        <begin position="12"/>
        <end position="32"/>
    </location>
</feature>
<dbReference type="PANTHER" id="PTHR41386:SF1">
    <property type="entry name" value="MEMBRANE PROTEIN"/>
    <property type="match status" value="1"/>
</dbReference>
<keyword evidence="1" id="KW-1133">Transmembrane helix</keyword>
<evidence type="ECO:0008006" key="4">
    <source>
        <dbReference type="Google" id="ProtNLM"/>
    </source>
</evidence>
<dbReference type="PANTHER" id="PTHR41386">
    <property type="entry name" value="INTEGRAL MEMBRANE PROTEIN-RELATED"/>
    <property type="match status" value="1"/>
</dbReference>
<sequence>MTELFGTMGFLKVNAALFVGWITLNAGIIPGLPAFDPFPFNLLTMTVSLEAIFLSIVVLISQNRASKVADVREQIDLQVNVQSEREVVKILTMLDRIQHRLRVSRGHDDPELDDMKQALDLNELEDEIIEDLRHQHHPEKK</sequence>
<evidence type="ECO:0000313" key="2">
    <source>
        <dbReference type="EMBL" id="OGL66562.1"/>
    </source>
</evidence>
<evidence type="ECO:0000313" key="3">
    <source>
        <dbReference type="Proteomes" id="UP000177885"/>
    </source>
</evidence>
<dbReference type="Pfam" id="PF06210">
    <property type="entry name" value="DUF1003"/>
    <property type="match status" value="1"/>
</dbReference>
<reference evidence="2 3" key="1">
    <citation type="journal article" date="2016" name="Nat. Commun.">
        <title>Thousands of microbial genomes shed light on interconnected biogeochemical processes in an aquifer system.</title>
        <authorList>
            <person name="Anantharaman K."/>
            <person name="Brown C.T."/>
            <person name="Hug L.A."/>
            <person name="Sharon I."/>
            <person name="Castelle C.J."/>
            <person name="Probst A.J."/>
            <person name="Thomas B.C."/>
            <person name="Singh A."/>
            <person name="Wilkins M.J."/>
            <person name="Karaoz U."/>
            <person name="Brodie E.L."/>
            <person name="Williams K.H."/>
            <person name="Hubbard S.S."/>
            <person name="Banfield J.F."/>
        </authorList>
    </citation>
    <scope>NUCLEOTIDE SEQUENCE [LARGE SCALE GENOMIC DNA]</scope>
</reference>
<dbReference type="EMBL" id="MGDT01000007">
    <property type="protein sequence ID" value="OGL66562.1"/>
    <property type="molecule type" value="Genomic_DNA"/>
</dbReference>
<gene>
    <name evidence="2" type="ORF">A2856_02645</name>
</gene>
<dbReference type="InterPro" id="IPR010406">
    <property type="entry name" value="DUF1003"/>
</dbReference>
<keyword evidence="1" id="KW-0472">Membrane</keyword>
<accession>A0A1F7TKS1</accession>